<organism evidence="3 4">
    <name type="scientific">Parafrankia soli</name>
    <dbReference type="NCBI Taxonomy" id="2599596"/>
    <lineage>
        <taxon>Bacteria</taxon>
        <taxon>Bacillati</taxon>
        <taxon>Actinomycetota</taxon>
        <taxon>Actinomycetes</taxon>
        <taxon>Frankiales</taxon>
        <taxon>Frankiaceae</taxon>
        <taxon>Parafrankia</taxon>
    </lineage>
</organism>
<reference evidence="4" key="1">
    <citation type="submission" date="2016-07" db="EMBL/GenBank/DDBJ databases">
        <title>Frankia sp. NRRL B-16219 Genome sequencing.</title>
        <authorList>
            <person name="Ghodhbane-Gtari F."/>
            <person name="Swanson E."/>
            <person name="Gueddou A."/>
            <person name="Louati M."/>
            <person name="Nouioui I."/>
            <person name="Hezbri K."/>
            <person name="Abebe-Akele F."/>
            <person name="Simpson S."/>
            <person name="Morris K."/>
            <person name="Thomas K."/>
            <person name="Gtari M."/>
            <person name="Tisa L.S."/>
        </authorList>
    </citation>
    <scope>NUCLEOTIDE SEQUENCE [LARGE SCALE GENOMIC DNA]</scope>
    <source>
        <strain evidence="4">NRRL B-16219</strain>
    </source>
</reference>
<evidence type="ECO:0000256" key="1">
    <source>
        <dbReference type="SAM" id="Phobius"/>
    </source>
</evidence>
<gene>
    <name evidence="3" type="ORF">BBK14_23875</name>
</gene>
<feature type="transmembrane region" description="Helical" evidence="1">
    <location>
        <begin position="310"/>
        <end position="332"/>
    </location>
</feature>
<dbReference type="PANTHER" id="PTHR36927:SF1">
    <property type="entry name" value="MDO-LIKE PROTEIN"/>
    <property type="match status" value="1"/>
</dbReference>
<dbReference type="PANTHER" id="PTHR36927">
    <property type="entry name" value="BLR4337 PROTEIN"/>
    <property type="match status" value="1"/>
</dbReference>
<feature type="transmembrane region" description="Helical" evidence="1">
    <location>
        <begin position="150"/>
        <end position="170"/>
    </location>
</feature>
<evidence type="ECO:0000313" key="3">
    <source>
        <dbReference type="EMBL" id="OHV23914.1"/>
    </source>
</evidence>
<feature type="transmembrane region" description="Helical" evidence="1">
    <location>
        <begin position="283"/>
        <end position="304"/>
    </location>
</feature>
<keyword evidence="1" id="KW-1133">Transmembrane helix</keyword>
<keyword evidence="1" id="KW-0472">Membrane</keyword>
<accession>A0A1S1PVF4</accession>
<dbReference type="InterPro" id="IPR002656">
    <property type="entry name" value="Acyl_transf_3_dom"/>
</dbReference>
<dbReference type="AlphaFoldDB" id="A0A1S1PVF4"/>
<dbReference type="EMBL" id="MAXA01000238">
    <property type="protein sequence ID" value="OHV23914.1"/>
    <property type="molecule type" value="Genomic_DNA"/>
</dbReference>
<proteinExistence type="predicted"/>
<protein>
    <submittedName>
        <fullName evidence="3">Glucan biosynthesis protein C</fullName>
    </submittedName>
</protein>
<dbReference type="NCBIfam" id="NF003014">
    <property type="entry name" value="PRK03854.1"/>
    <property type="match status" value="1"/>
</dbReference>
<comment type="caution">
    <text evidence="3">The sequence shown here is derived from an EMBL/GenBank/DDBJ whole genome shotgun (WGS) entry which is preliminary data.</text>
</comment>
<dbReference type="Pfam" id="PF01757">
    <property type="entry name" value="Acyl_transf_3"/>
    <property type="match status" value="1"/>
</dbReference>
<feature type="transmembrane region" description="Helical" evidence="1">
    <location>
        <begin position="182"/>
        <end position="204"/>
    </location>
</feature>
<feature type="transmembrane region" description="Helical" evidence="1">
    <location>
        <begin position="252"/>
        <end position="271"/>
    </location>
</feature>
<name>A0A1S1PVF4_9ACTN</name>
<evidence type="ECO:0000313" key="4">
    <source>
        <dbReference type="Proteomes" id="UP000179769"/>
    </source>
</evidence>
<dbReference type="Proteomes" id="UP000179769">
    <property type="component" value="Unassembled WGS sequence"/>
</dbReference>
<keyword evidence="4" id="KW-1185">Reference proteome</keyword>
<keyword evidence="1" id="KW-0812">Transmembrane</keyword>
<dbReference type="GO" id="GO:0016747">
    <property type="term" value="F:acyltransferase activity, transferring groups other than amino-acyl groups"/>
    <property type="evidence" value="ECO:0007669"/>
    <property type="project" value="InterPro"/>
</dbReference>
<feature type="domain" description="Acyltransferase 3" evidence="2">
    <location>
        <begin position="1"/>
        <end position="327"/>
    </location>
</feature>
<feature type="transmembrane region" description="Helical" evidence="1">
    <location>
        <begin position="58"/>
        <end position="81"/>
    </location>
</feature>
<feature type="transmembrane region" description="Helical" evidence="1">
    <location>
        <begin position="20"/>
        <end position="46"/>
    </location>
</feature>
<dbReference type="InterPro" id="IPR050623">
    <property type="entry name" value="Glucan_succinyl_AcylTrfase"/>
</dbReference>
<evidence type="ECO:0000259" key="2">
    <source>
        <dbReference type="Pfam" id="PF01757"/>
    </source>
</evidence>
<sequence>MLVGVFVHASTLGEDPVFDGIGYASSLFRMEGFFVISGFLAAMVLGKHGARAGVRRRLASVGTPLVFTLVLVNPPTLWLTYNFHNDPNVSFLDFVLGNTLPPQGGDLSWYLHLWFLFALIAYALLSPAAVAALSRLVGTGAYRRVTAGRLRAMAAITLFVVGTTVVIRGAHRIVLEPVIGTGTHAVLVEHTLEFLPFYLLGVLLHQGRDQLVPFFQRPAPVFLAVTGLALLASKQEWVPGLSAGTGLVLTETLFSIPLIATLFALAARLVPGPVPAVRYLADASYTVYLLHFFWIYVFATVLSFDPGLRAPQMLLATALTFGVTLATHHFAIRRSPLLRKIFNGKFGSAGRPTAIPAVPAIPAIPVTPASLAVDGERTLPLRRSRLEAGTGC</sequence>
<feature type="transmembrane region" description="Helical" evidence="1">
    <location>
        <begin position="109"/>
        <end position="138"/>
    </location>
</feature>
<feature type="transmembrane region" description="Helical" evidence="1">
    <location>
        <begin position="211"/>
        <end position="232"/>
    </location>
</feature>